<keyword evidence="1" id="KW-0732">Signal</keyword>
<dbReference type="Gene3D" id="2.30.30.40">
    <property type="entry name" value="SH3 Domains"/>
    <property type="match status" value="1"/>
</dbReference>
<sequence>MPIRRFTVTAAVLGGLALPLLAAPSATAAVPSAPSVVTAVSQPCERPGRWVVGTKAVTIRSKATTASTAVGILYKHHSFTVHKTSGAWHHITDKTTGVRGWVSAKYVYRTVRMCLN</sequence>
<feature type="signal peptide" evidence="1">
    <location>
        <begin position="1"/>
        <end position="28"/>
    </location>
</feature>
<evidence type="ECO:0000313" key="3">
    <source>
        <dbReference type="EMBL" id="QKM66967.1"/>
    </source>
</evidence>
<protein>
    <submittedName>
        <fullName evidence="3">SH3 domain-containing protein</fullName>
    </submittedName>
</protein>
<evidence type="ECO:0000313" key="4">
    <source>
        <dbReference type="Proteomes" id="UP000005940"/>
    </source>
</evidence>
<reference evidence="3 4" key="1">
    <citation type="journal article" date="2012" name="J. Bacteriol.">
        <title>Draft genome of Streptomyces tsukubaensis NRRL 18488, the producer of the clinically important immunosuppressant tacrolimus (FK506).</title>
        <authorList>
            <person name="Barreiro C."/>
            <person name="Prieto C."/>
            <person name="Sola-Landa A."/>
            <person name="Solera E."/>
            <person name="Martinez-Castro M."/>
            <person name="Perez-Redondo R."/>
            <person name="Garcia-Estrada C."/>
            <person name="Aparicio J.F."/>
            <person name="Fernandez-Martinez L.T."/>
            <person name="Santos-Aberturas J."/>
            <person name="Salehi-Najafabadi Z."/>
            <person name="Rodriguez-Garcia A."/>
            <person name="Tauch A."/>
            <person name="Martin J.F."/>
        </authorList>
    </citation>
    <scope>NUCLEOTIDE SEQUENCE [LARGE SCALE GENOMIC DNA]</scope>
    <source>
        <strain evidence="4">DSM 42081 / NBRC 108919 / NRRL 18488 / 9993</strain>
    </source>
</reference>
<evidence type="ECO:0000256" key="1">
    <source>
        <dbReference type="SAM" id="SignalP"/>
    </source>
</evidence>
<name>A0A7G3U9G3_STRT9</name>
<dbReference type="RefSeq" id="WP_100249061.1">
    <property type="nucleotide sequence ID" value="NZ_CP029159.1"/>
</dbReference>
<dbReference type="AlphaFoldDB" id="A0A7G3U9G3"/>
<dbReference type="Proteomes" id="UP000005940">
    <property type="component" value="Chromosome"/>
</dbReference>
<dbReference type="InterPro" id="IPR003646">
    <property type="entry name" value="SH3-like_bac-type"/>
</dbReference>
<accession>A0A7G3U9G3</accession>
<keyword evidence="4" id="KW-1185">Reference proteome</keyword>
<gene>
    <name evidence="3" type="ORF">STSU_007065</name>
</gene>
<dbReference type="Pfam" id="PF08239">
    <property type="entry name" value="SH3_3"/>
    <property type="match status" value="1"/>
</dbReference>
<organism evidence="3 4">
    <name type="scientific">Streptomyces tsukubensis (strain DSM 42081 / NBRC 108919 / NRRL 18488 / 9993)</name>
    <dbReference type="NCBI Taxonomy" id="1114943"/>
    <lineage>
        <taxon>Bacteria</taxon>
        <taxon>Bacillati</taxon>
        <taxon>Actinomycetota</taxon>
        <taxon>Actinomycetes</taxon>
        <taxon>Kitasatosporales</taxon>
        <taxon>Streptomycetaceae</taxon>
        <taxon>Streptomyces</taxon>
    </lineage>
</organism>
<dbReference type="PROSITE" id="PS51781">
    <property type="entry name" value="SH3B"/>
    <property type="match status" value="1"/>
</dbReference>
<feature type="domain" description="SH3b" evidence="2">
    <location>
        <begin position="47"/>
        <end position="111"/>
    </location>
</feature>
<evidence type="ECO:0000259" key="2">
    <source>
        <dbReference type="PROSITE" id="PS51781"/>
    </source>
</evidence>
<proteinExistence type="predicted"/>
<dbReference type="EMBL" id="CP029159">
    <property type="protein sequence ID" value="QKM66967.1"/>
    <property type="molecule type" value="Genomic_DNA"/>
</dbReference>
<feature type="chain" id="PRO_5028886989" evidence="1">
    <location>
        <begin position="29"/>
        <end position="116"/>
    </location>
</feature>